<evidence type="ECO:0000313" key="1">
    <source>
        <dbReference type="EMBL" id="KAJ7022307.1"/>
    </source>
</evidence>
<evidence type="ECO:0000313" key="2">
    <source>
        <dbReference type="Proteomes" id="UP001218188"/>
    </source>
</evidence>
<dbReference type="AlphaFoldDB" id="A0AAD6S819"/>
<accession>A0AAD6S819</accession>
<keyword evidence="2" id="KW-1185">Reference proteome</keyword>
<reference evidence="1" key="1">
    <citation type="submission" date="2023-03" db="EMBL/GenBank/DDBJ databases">
        <title>Massive genome expansion in bonnet fungi (Mycena s.s.) driven by repeated elements and novel gene families across ecological guilds.</title>
        <authorList>
            <consortium name="Lawrence Berkeley National Laboratory"/>
            <person name="Harder C.B."/>
            <person name="Miyauchi S."/>
            <person name="Viragh M."/>
            <person name="Kuo A."/>
            <person name="Thoen E."/>
            <person name="Andreopoulos B."/>
            <person name="Lu D."/>
            <person name="Skrede I."/>
            <person name="Drula E."/>
            <person name="Henrissat B."/>
            <person name="Morin E."/>
            <person name="Kohler A."/>
            <person name="Barry K."/>
            <person name="LaButti K."/>
            <person name="Morin E."/>
            <person name="Salamov A."/>
            <person name="Lipzen A."/>
            <person name="Mereny Z."/>
            <person name="Hegedus B."/>
            <person name="Baldrian P."/>
            <person name="Stursova M."/>
            <person name="Weitz H."/>
            <person name="Taylor A."/>
            <person name="Grigoriev I.V."/>
            <person name="Nagy L.G."/>
            <person name="Martin F."/>
            <person name="Kauserud H."/>
        </authorList>
    </citation>
    <scope>NUCLEOTIDE SEQUENCE</scope>
    <source>
        <strain evidence="1">CBHHK200</strain>
    </source>
</reference>
<protein>
    <submittedName>
        <fullName evidence="1">Uncharacterized protein</fullName>
    </submittedName>
</protein>
<sequence length="129" mass="14966">MYKVKVRLRLLVWQAQVFLISASWKSAPRPSIFFSSMRVQRMCVPLFILIEPCSVIFLTRRTHRPGFSFAYSCDQHGCDPYLIAALYDLIAHPEHLLPMREDEEADRVVAEEVRRRLPLTTCTRLSPSA</sequence>
<name>A0AAD6S819_9AGAR</name>
<proteinExistence type="predicted"/>
<dbReference type="EMBL" id="JARJCM010000212">
    <property type="protein sequence ID" value="KAJ7022307.1"/>
    <property type="molecule type" value="Genomic_DNA"/>
</dbReference>
<dbReference type="Proteomes" id="UP001218188">
    <property type="component" value="Unassembled WGS sequence"/>
</dbReference>
<gene>
    <name evidence="1" type="ORF">C8F04DRAFT_1138392</name>
</gene>
<organism evidence="1 2">
    <name type="scientific">Mycena alexandri</name>
    <dbReference type="NCBI Taxonomy" id="1745969"/>
    <lineage>
        <taxon>Eukaryota</taxon>
        <taxon>Fungi</taxon>
        <taxon>Dikarya</taxon>
        <taxon>Basidiomycota</taxon>
        <taxon>Agaricomycotina</taxon>
        <taxon>Agaricomycetes</taxon>
        <taxon>Agaricomycetidae</taxon>
        <taxon>Agaricales</taxon>
        <taxon>Marasmiineae</taxon>
        <taxon>Mycenaceae</taxon>
        <taxon>Mycena</taxon>
    </lineage>
</organism>
<comment type="caution">
    <text evidence="1">The sequence shown here is derived from an EMBL/GenBank/DDBJ whole genome shotgun (WGS) entry which is preliminary data.</text>
</comment>